<evidence type="ECO:0000256" key="1">
    <source>
        <dbReference type="SAM" id="SignalP"/>
    </source>
</evidence>
<proteinExistence type="predicted"/>
<keyword evidence="3" id="KW-1185">Reference proteome</keyword>
<gene>
    <name evidence="2" type="ORF">ASPCAL08368</name>
</gene>
<sequence>MKTSTILSVALLGYLQTTLAVKLNITEVKYTDGRPQRNAIVDLPYIDDSILPKDQPCPALPFFTREIRLMTETLTVPTKCFIMTEQCHNGLYILDDEEPYVYLINGAAKTVRCFEDDE</sequence>
<dbReference type="OrthoDB" id="4412595at2759"/>
<dbReference type="AlphaFoldDB" id="A0A0U5GQ62"/>
<protein>
    <submittedName>
        <fullName evidence="2">Uncharacterized protein</fullName>
    </submittedName>
</protein>
<feature type="chain" id="PRO_5006858095" evidence="1">
    <location>
        <begin position="21"/>
        <end position="118"/>
    </location>
</feature>
<dbReference type="EMBL" id="CDMC01000006">
    <property type="protein sequence ID" value="CEN61718.1"/>
    <property type="molecule type" value="Genomic_DNA"/>
</dbReference>
<dbReference type="Proteomes" id="UP000054771">
    <property type="component" value="Unassembled WGS sequence"/>
</dbReference>
<name>A0A0U5GQ62_ASPCI</name>
<organism evidence="2 3">
    <name type="scientific">Aspergillus calidoustus</name>
    <dbReference type="NCBI Taxonomy" id="454130"/>
    <lineage>
        <taxon>Eukaryota</taxon>
        <taxon>Fungi</taxon>
        <taxon>Dikarya</taxon>
        <taxon>Ascomycota</taxon>
        <taxon>Pezizomycotina</taxon>
        <taxon>Eurotiomycetes</taxon>
        <taxon>Eurotiomycetidae</taxon>
        <taxon>Eurotiales</taxon>
        <taxon>Aspergillaceae</taxon>
        <taxon>Aspergillus</taxon>
        <taxon>Aspergillus subgen. Nidulantes</taxon>
    </lineage>
</organism>
<feature type="signal peptide" evidence="1">
    <location>
        <begin position="1"/>
        <end position="20"/>
    </location>
</feature>
<accession>A0A0U5GQ62</accession>
<reference evidence="3" key="1">
    <citation type="journal article" date="2016" name="Genome Announc.">
        <title>Draft genome sequences of fungus Aspergillus calidoustus.</title>
        <authorList>
            <person name="Horn F."/>
            <person name="Linde J."/>
            <person name="Mattern D.J."/>
            <person name="Walther G."/>
            <person name="Guthke R."/>
            <person name="Scherlach K."/>
            <person name="Martin K."/>
            <person name="Brakhage A.A."/>
            <person name="Petzke L."/>
            <person name="Valiante V."/>
        </authorList>
    </citation>
    <scope>NUCLEOTIDE SEQUENCE [LARGE SCALE GENOMIC DNA]</scope>
    <source>
        <strain evidence="3">SF006504</strain>
    </source>
</reference>
<keyword evidence="1" id="KW-0732">Signal</keyword>
<evidence type="ECO:0000313" key="3">
    <source>
        <dbReference type="Proteomes" id="UP000054771"/>
    </source>
</evidence>
<evidence type="ECO:0000313" key="2">
    <source>
        <dbReference type="EMBL" id="CEN61718.1"/>
    </source>
</evidence>